<dbReference type="PANTHER" id="PTHR15681:SF1">
    <property type="entry name" value="MAD2L1-BINDING PROTEIN"/>
    <property type="match status" value="1"/>
</dbReference>
<name>A0AAV6VFC7_9ARAC</name>
<dbReference type="AlphaFoldDB" id="A0AAV6VFC7"/>
<reference evidence="1 2" key="1">
    <citation type="journal article" date="2022" name="Nat. Ecol. Evol.">
        <title>A masculinizing supergene underlies an exaggerated male reproductive morph in a spider.</title>
        <authorList>
            <person name="Hendrickx F."/>
            <person name="De Corte Z."/>
            <person name="Sonet G."/>
            <person name="Van Belleghem S.M."/>
            <person name="Kostlbacher S."/>
            <person name="Vangestel C."/>
        </authorList>
    </citation>
    <scope>NUCLEOTIDE SEQUENCE [LARGE SCALE GENOMIC DNA]</scope>
    <source>
        <strain evidence="1">W744_W776</strain>
    </source>
</reference>
<proteinExistence type="predicted"/>
<dbReference type="Gene3D" id="3.30.900.20">
    <property type="match status" value="1"/>
</dbReference>
<dbReference type="Proteomes" id="UP000827092">
    <property type="component" value="Unassembled WGS sequence"/>
</dbReference>
<dbReference type="InterPro" id="IPR053729">
    <property type="entry name" value="MAD2L1BP_domain_sf"/>
</dbReference>
<protein>
    <submittedName>
        <fullName evidence="1">Uncharacterized protein</fullName>
    </submittedName>
</protein>
<organism evidence="1 2">
    <name type="scientific">Oedothorax gibbosus</name>
    <dbReference type="NCBI Taxonomy" id="931172"/>
    <lineage>
        <taxon>Eukaryota</taxon>
        <taxon>Metazoa</taxon>
        <taxon>Ecdysozoa</taxon>
        <taxon>Arthropoda</taxon>
        <taxon>Chelicerata</taxon>
        <taxon>Arachnida</taxon>
        <taxon>Araneae</taxon>
        <taxon>Araneomorphae</taxon>
        <taxon>Entelegynae</taxon>
        <taxon>Araneoidea</taxon>
        <taxon>Linyphiidae</taxon>
        <taxon>Erigoninae</taxon>
        <taxon>Oedothorax</taxon>
    </lineage>
</organism>
<dbReference type="InterPro" id="IPR009511">
    <property type="entry name" value="MAD1/Cdc20-bound-Mad2-bd"/>
</dbReference>
<dbReference type="GO" id="GO:0007096">
    <property type="term" value="P:regulation of exit from mitosis"/>
    <property type="evidence" value="ECO:0007669"/>
    <property type="project" value="InterPro"/>
</dbReference>
<evidence type="ECO:0000313" key="1">
    <source>
        <dbReference type="EMBL" id="KAG8195314.1"/>
    </source>
</evidence>
<sequence length="249" mass="28736">MSECCIKFSEPVSRGTISQLVIEYMKYILYYRGQFPLPLDQLILAIEKRDKSAAQAEIDEHPVYYDEGPRPNTSKDRTKRIFEDTINSFSNFFNQLSTLLQSKDVLEVVMNLGSNMMNPKELHRITLPTRPCSDSDCRQNSAPFHRCRLQFFKTIMHENLLSDFSSDSLLPISVLLLLRTGTEIMDFMEQKRFYAPPMKGKQVTVRFDDSCNHLVIDDDSTESNSSGLWVKLKHDLKGFKAYKSFSNCS</sequence>
<comment type="caution">
    <text evidence="1">The sequence shown here is derived from an EMBL/GenBank/DDBJ whole genome shotgun (WGS) entry which is preliminary data.</text>
</comment>
<dbReference type="Pfam" id="PF06581">
    <property type="entry name" value="p31comet"/>
    <property type="match status" value="1"/>
</dbReference>
<accession>A0AAV6VFC7</accession>
<evidence type="ECO:0000313" key="2">
    <source>
        <dbReference type="Proteomes" id="UP000827092"/>
    </source>
</evidence>
<keyword evidence="2" id="KW-1185">Reference proteome</keyword>
<dbReference type="EMBL" id="JAFNEN010000090">
    <property type="protein sequence ID" value="KAG8195314.1"/>
    <property type="molecule type" value="Genomic_DNA"/>
</dbReference>
<dbReference type="PANTHER" id="PTHR15681">
    <property type="entry name" value="MAD2L1-BINDING PROTEIN"/>
    <property type="match status" value="1"/>
</dbReference>
<gene>
    <name evidence="1" type="ORF">JTE90_028461</name>
</gene>
<dbReference type="GO" id="GO:0005634">
    <property type="term" value="C:nucleus"/>
    <property type="evidence" value="ECO:0007669"/>
    <property type="project" value="InterPro"/>
</dbReference>